<keyword evidence="6" id="KW-1185">Reference proteome</keyword>
<name>A0ABM6IBS2_9HYPH</name>
<geneLocation type="plasmid" evidence="5 6">
    <name>unnamed1</name>
</geneLocation>
<dbReference type="Gene3D" id="1.10.10.10">
    <property type="entry name" value="Winged helix-like DNA-binding domain superfamily/Winged helix DNA-binding domain"/>
    <property type="match status" value="1"/>
</dbReference>
<keyword evidence="2" id="KW-0238">DNA-binding</keyword>
<keyword evidence="3" id="KW-0804">Transcription</keyword>
<evidence type="ECO:0000313" key="5">
    <source>
        <dbReference type="EMBL" id="AQQ07985.1"/>
    </source>
</evidence>
<sequence length="173" mass="19362">MSKNDTDHVERRRRQWELELPEVDTRGMAILGRARVITHLARPGIEAIFSRHGLDSREFDVLSTLLRSGSPYQLRPTELFNSLMLTSGGLTGILARLERAGLIERPKDLADGRSSPVRLSKKGMDLIRSAFKEDMAHEARLIDCLTDEEQRTLSALLGKLTKALEGSEGGRKI</sequence>
<dbReference type="PANTHER" id="PTHR42756">
    <property type="entry name" value="TRANSCRIPTIONAL REGULATOR, MARR"/>
    <property type="match status" value="1"/>
</dbReference>
<dbReference type="PRINTS" id="PR00598">
    <property type="entry name" value="HTHMARR"/>
</dbReference>
<reference evidence="5 6" key="1">
    <citation type="submission" date="2017-02" db="EMBL/GenBank/DDBJ databases">
        <authorList>
            <person name="Jeong S."/>
        </authorList>
    </citation>
    <scope>NUCLEOTIDE SEQUENCE [LARGE SCALE GENOMIC DNA]</scope>
    <source>
        <strain evidence="5 6">RMAR6-6</strain>
        <plasmid evidence="5 6">unnamed1</plasmid>
    </source>
</reference>
<dbReference type="PANTHER" id="PTHR42756:SF1">
    <property type="entry name" value="TRANSCRIPTIONAL REPRESSOR OF EMRAB OPERON"/>
    <property type="match status" value="1"/>
</dbReference>
<dbReference type="InterPro" id="IPR036388">
    <property type="entry name" value="WH-like_DNA-bd_sf"/>
</dbReference>
<dbReference type="InterPro" id="IPR000835">
    <property type="entry name" value="HTH_MarR-typ"/>
</dbReference>
<dbReference type="SMART" id="SM00347">
    <property type="entry name" value="HTH_MARR"/>
    <property type="match status" value="1"/>
</dbReference>
<evidence type="ECO:0000256" key="2">
    <source>
        <dbReference type="ARBA" id="ARBA00023125"/>
    </source>
</evidence>
<accession>A0ABM6IBS2</accession>
<dbReference type="RefSeq" id="WP_077294356.1">
    <property type="nucleotide sequence ID" value="NZ_CP019631.1"/>
</dbReference>
<dbReference type="PROSITE" id="PS50995">
    <property type="entry name" value="HTH_MARR_2"/>
    <property type="match status" value="1"/>
</dbReference>
<evidence type="ECO:0000256" key="1">
    <source>
        <dbReference type="ARBA" id="ARBA00023015"/>
    </source>
</evidence>
<keyword evidence="1" id="KW-0805">Transcription regulation</keyword>
<organism evidence="5 6">
    <name type="scientific">Roseibium algicola</name>
    <dbReference type="NCBI Taxonomy" id="2857014"/>
    <lineage>
        <taxon>Bacteria</taxon>
        <taxon>Pseudomonadati</taxon>
        <taxon>Pseudomonadota</taxon>
        <taxon>Alphaproteobacteria</taxon>
        <taxon>Hyphomicrobiales</taxon>
        <taxon>Stappiaceae</taxon>
        <taxon>Roseibium</taxon>
    </lineage>
</organism>
<keyword evidence="5" id="KW-0614">Plasmid</keyword>
<dbReference type="Pfam" id="PF01047">
    <property type="entry name" value="MarR"/>
    <property type="match status" value="1"/>
</dbReference>
<gene>
    <name evidence="5" type="ORF">B0E33_29800</name>
</gene>
<dbReference type="InterPro" id="IPR036390">
    <property type="entry name" value="WH_DNA-bd_sf"/>
</dbReference>
<feature type="domain" description="HTH marR-type" evidence="4">
    <location>
        <begin position="24"/>
        <end position="162"/>
    </location>
</feature>
<evidence type="ECO:0000259" key="4">
    <source>
        <dbReference type="PROSITE" id="PS50995"/>
    </source>
</evidence>
<dbReference type="EMBL" id="CP019631">
    <property type="protein sequence ID" value="AQQ07985.1"/>
    <property type="molecule type" value="Genomic_DNA"/>
</dbReference>
<dbReference type="Proteomes" id="UP000188174">
    <property type="component" value="Plasmid unnamed1"/>
</dbReference>
<protein>
    <submittedName>
        <fullName evidence="5">MarR family transcriptional regulator</fullName>
    </submittedName>
</protein>
<proteinExistence type="predicted"/>
<evidence type="ECO:0000313" key="6">
    <source>
        <dbReference type="Proteomes" id="UP000188174"/>
    </source>
</evidence>
<evidence type="ECO:0000256" key="3">
    <source>
        <dbReference type="ARBA" id="ARBA00023163"/>
    </source>
</evidence>
<dbReference type="SUPFAM" id="SSF46785">
    <property type="entry name" value="Winged helix' DNA-binding domain"/>
    <property type="match status" value="1"/>
</dbReference>